<dbReference type="Proteomes" id="UP000788993">
    <property type="component" value="Unassembled WGS sequence"/>
</dbReference>
<evidence type="ECO:0000313" key="2">
    <source>
        <dbReference type="Proteomes" id="UP000788993"/>
    </source>
</evidence>
<sequence>MKGMYPGLPSFVQRRGIVSSVPPLHLIRTRKRITDQVLLEKPYGGVRLKAVVLFRLAKNYLRFFKEGMGSVWTNYKDLRSEIYSRNLFLVVNGLAANDLATGDAKDQKLYVKNSTVPQVVDELATAVSCLENSGSLDLGREQIKISRAQFQTMLRTRGDILKLPLFALLFALLEEFSLPLYYIFPSLMPFTCVFPAFMKSYYGKSIKAQRKLKELRKGRGFDEIAVQNPFTMTEEELRSVCDLIKVGTPFSNVGRLRIQLLQKYKELIVDTHLLLRDGGVDKLDRLELFFTCLDRGLMDWEQILSQLEDHEKTLYESLDEASMRERLRVHLERFGKRGYNVGIVGLF</sequence>
<accession>A0A9P8PLQ0</accession>
<keyword evidence="2" id="KW-1185">Reference proteome</keyword>
<dbReference type="EMBL" id="JAEUBD010000526">
    <property type="protein sequence ID" value="KAH3673815.1"/>
    <property type="molecule type" value="Genomic_DNA"/>
</dbReference>
<dbReference type="OrthoDB" id="73691at2759"/>
<protein>
    <recommendedName>
        <fullName evidence="3">Letm1 RBD domain-containing protein</fullName>
    </recommendedName>
</protein>
<evidence type="ECO:0000313" key="1">
    <source>
        <dbReference type="EMBL" id="KAH3673815.1"/>
    </source>
</evidence>
<reference evidence="1" key="1">
    <citation type="journal article" date="2021" name="Open Biol.">
        <title>Shared evolutionary footprints suggest mitochondrial oxidative damage underlies multiple complex I losses in fungi.</title>
        <authorList>
            <person name="Schikora-Tamarit M.A."/>
            <person name="Marcet-Houben M."/>
            <person name="Nosek J."/>
            <person name="Gabaldon T."/>
        </authorList>
    </citation>
    <scope>NUCLEOTIDE SEQUENCE</scope>
    <source>
        <strain evidence="1">NCAIM Y.01608</strain>
    </source>
</reference>
<gene>
    <name evidence="1" type="ORF">OGATHE_001795</name>
</gene>
<organism evidence="1 2">
    <name type="scientific">Ogataea polymorpha</name>
    <dbReference type="NCBI Taxonomy" id="460523"/>
    <lineage>
        <taxon>Eukaryota</taxon>
        <taxon>Fungi</taxon>
        <taxon>Dikarya</taxon>
        <taxon>Ascomycota</taxon>
        <taxon>Saccharomycotina</taxon>
        <taxon>Pichiomycetes</taxon>
        <taxon>Pichiales</taxon>
        <taxon>Pichiaceae</taxon>
        <taxon>Ogataea</taxon>
    </lineage>
</organism>
<dbReference type="AlphaFoldDB" id="A0A9P8PLQ0"/>
<evidence type="ECO:0008006" key="3">
    <source>
        <dbReference type="Google" id="ProtNLM"/>
    </source>
</evidence>
<comment type="caution">
    <text evidence="1">The sequence shown here is derived from an EMBL/GenBank/DDBJ whole genome shotgun (WGS) entry which is preliminary data.</text>
</comment>
<name>A0A9P8PLQ0_9ASCO</name>
<proteinExistence type="predicted"/>
<reference evidence="1" key="2">
    <citation type="submission" date="2021-01" db="EMBL/GenBank/DDBJ databases">
        <authorList>
            <person name="Schikora-Tamarit M.A."/>
        </authorList>
    </citation>
    <scope>NUCLEOTIDE SEQUENCE</scope>
    <source>
        <strain evidence="1">NCAIM Y.01608</strain>
    </source>
</reference>